<dbReference type="GO" id="GO:0004527">
    <property type="term" value="F:exonuclease activity"/>
    <property type="evidence" value="ECO:0007669"/>
    <property type="project" value="UniProtKB-KW"/>
</dbReference>
<name>A0A5S4ZPQ5_9FIRM</name>
<feature type="domain" description="Calcineurin-like phosphoesterase" evidence="1">
    <location>
        <begin position="1"/>
        <end position="76"/>
    </location>
</feature>
<dbReference type="Pfam" id="PF00149">
    <property type="entry name" value="Metallophos"/>
    <property type="match status" value="1"/>
</dbReference>
<dbReference type="RefSeq" id="WP_166512339.1">
    <property type="nucleotide sequence ID" value="NZ_VNHM01000014.1"/>
</dbReference>
<evidence type="ECO:0000259" key="1">
    <source>
        <dbReference type="Pfam" id="PF00149"/>
    </source>
</evidence>
<dbReference type="InterPro" id="IPR050535">
    <property type="entry name" value="DNA_Repair-Maintenance_Comp"/>
</dbReference>
<dbReference type="InterPro" id="IPR004843">
    <property type="entry name" value="Calcineurin-like_PHP"/>
</dbReference>
<dbReference type="PANTHER" id="PTHR30337:SF0">
    <property type="entry name" value="NUCLEASE SBCCD SUBUNIT D"/>
    <property type="match status" value="1"/>
</dbReference>
<keyword evidence="2" id="KW-0540">Nuclease</keyword>
<accession>A0A5S4ZPQ5</accession>
<dbReference type="Gene3D" id="3.60.21.10">
    <property type="match status" value="1"/>
</dbReference>
<dbReference type="EMBL" id="VNHM01000014">
    <property type="protein sequence ID" value="TYO94540.1"/>
    <property type="molecule type" value="Genomic_DNA"/>
</dbReference>
<evidence type="ECO:0000313" key="3">
    <source>
        <dbReference type="Proteomes" id="UP000323166"/>
    </source>
</evidence>
<dbReference type="PANTHER" id="PTHR30337">
    <property type="entry name" value="COMPONENT OF ATP-DEPENDENT DSDNA EXONUCLEASE"/>
    <property type="match status" value="1"/>
</dbReference>
<comment type="caution">
    <text evidence="2">The sequence shown here is derived from an EMBL/GenBank/DDBJ whole genome shotgun (WGS) entry which is preliminary data.</text>
</comment>
<dbReference type="AlphaFoldDB" id="A0A5S4ZPQ5"/>
<keyword evidence="3" id="KW-1185">Reference proteome</keyword>
<protein>
    <submittedName>
        <fullName evidence="2">Exonuclease SbcD</fullName>
    </submittedName>
</protein>
<gene>
    <name evidence="2" type="ORF">LX24_02376</name>
</gene>
<keyword evidence="2" id="KW-0269">Exonuclease</keyword>
<dbReference type="SUPFAM" id="SSF56300">
    <property type="entry name" value="Metallo-dependent phosphatases"/>
    <property type="match status" value="1"/>
</dbReference>
<dbReference type="InterPro" id="IPR029052">
    <property type="entry name" value="Metallo-depent_PP-like"/>
</dbReference>
<reference evidence="2 3" key="1">
    <citation type="submission" date="2019-07" db="EMBL/GenBank/DDBJ databases">
        <title>Genomic Encyclopedia of Type Strains, Phase I: the one thousand microbial genomes (KMG-I) project.</title>
        <authorList>
            <person name="Kyrpides N."/>
        </authorList>
    </citation>
    <scope>NUCLEOTIDE SEQUENCE [LARGE SCALE GENOMIC DNA]</scope>
    <source>
        <strain evidence="2 3">DSM 6562</strain>
    </source>
</reference>
<organism evidence="2 3">
    <name type="scientific">Desulfallas thermosapovorans DSM 6562</name>
    <dbReference type="NCBI Taxonomy" id="1121431"/>
    <lineage>
        <taxon>Bacteria</taxon>
        <taxon>Bacillati</taxon>
        <taxon>Bacillota</taxon>
        <taxon>Clostridia</taxon>
        <taxon>Eubacteriales</taxon>
        <taxon>Desulfallaceae</taxon>
        <taxon>Desulfallas</taxon>
    </lineage>
</organism>
<keyword evidence="2" id="KW-0378">Hydrolase</keyword>
<dbReference type="Proteomes" id="UP000323166">
    <property type="component" value="Unassembled WGS sequence"/>
</dbReference>
<evidence type="ECO:0000313" key="2">
    <source>
        <dbReference type="EMBL" id="TYO94540.1"/>
    </source>
</evidence>
<sequence>MKVAHVGDIHWGLNYPGPAPDSRFKDITAAMDWVADRIIEEGCKLVLVAGDLYKDARVFLERASTEIAAAYNWLYKLGSAGIETVVISGTPSHDPVAAYELSGVRSC</sequence>
<proteinExistence type="predicted"/>